<evidence type="ECO:0000256" key="4">
    <source>
        <dbReference type="ARBA" id="ARBA00022448"/>
    </source>
</evidence>
<proteinExistence type="inferred from homology"/>
<dbReference type="InterPro" id="IPR033034">
    <property type="entry name" value="NDUFB9"/>
</dbReference>
<keyword evidence="4" id="KW-0813">Transport</keyword>
<evidence type="ECO:0000256" key="6">
    <source>
        <dbReference type="ARBA" id="ARBA00022792"/>
    </source>
</evidence>
<evidence type="ECO:0000313" key="10">
    <source>
        <dbReference type="Ensembl" id="ENSCPGP00000018617.1"/>
    </source>
</evidence>
<dbReference type="Proteomes" id="UP000694419">
    <property type="component" value="Unplaced"/>
</dbReference>
<evidence type="ECO:0000256" key="3">
    <source>
        <dbReference type="ARBA" id="ARBA00018684"/>
    </source>
</evidence>
<keyword evidence="8" id="KW-0496">Mitochondrion</keyword>
<evidence type="ECO:0000256" key="5">
    <source>
        <dbReference type="ARBA" id="ARBA00022660"/>
    </source>
</evidence>
<dbReference type="AlphaFoldDB" id="A0A8C3K5Z3"/>
<organism evidence="10 11">
    <name type="scientific">Calidris pygmaea</name>
    <name type="common">Spoon-billed sandpiper</name>
    <dbReference type="NCBI Taxonomy" id="425635"/>
    <lineage>
        <taxon>Eukaryota</taxon>
        <taxon>Metazoa</taxon>
        <taxon>Chordata</taxon>
        <taxon>Craniata</taxon>
        <taxon>Vertebrata</taxon>
        <taxon>Euteleostomi</taxon>
        <taxon>Archelosauria</taxon>
        <taxon>Archosauria</taxon>
        <taxon>Dinosauria</taxon>
        <taxon>Saurischia</taxon>
        <taxon>Theropoda</taxon>
        <taxon>Coelurosauria</taxon>
        <taxon>Aves</taxon>
        <taxon>Neognathae</taxon>
        <taxon>Neoaves</taxon>
        <taxon>Charadriiformes</taxon>
        <taxon>Scolopacidae</taxon>
        <taxon>Calidris</taxon>
    </lineage>
</organism>
<comment type="similarity">
    <text evidence="2">Belongs to the complex I LYR family.</text>
</comment>
<keyword evidence="7" id="KW-0249">Electron transport</keyword>
<evidence type="ECO:0000256" key="1">
    <source>
        <dbReference type="ARBA" id="ARBA00004443"/>
    </source>
</evidence>
<accession>A0A8C3K5Z3</accession>
<sequence>TAYLSTYPFLSEHQQKVLKLHEKSLWHLSSWCILQVTHHQFPVCIWDQSEEHRNEQCMVIAPSIIPFSPGDMSYKRYKCCRLPGWCSEHRHPSEKEAYPDHLSQRVKGSCCPWAFIFFFSYCFSDSKAEKS</sequence>
<reference evidence="10" key="1">
    <citation type="submission" date="2025-08" db="UniProtKB">
        <authorList>
            <consortium name="Ensembl"/>
        </authorList>
    </citation>
    <scope>IDENTIFICATION</scope>
</reference>
<dbReference type="PANTHER" id="PTHR12868:SF0">
    <property type="entry name" value="NADH DEHYDROGENASE [UBIQUINONE] 1 BETA SUBCOMPLEX SUBUNIT 9"/>
    <property type="match status" value="1"/>
</dbReference>
<dbReference type="Ensembl" id="ENSCPGT00000020360.1">
    <property type="protein sequence ID" value="ENSCPGP00000018617.1"/>
    <property type="gene ID" value="ENSCPGG00000013012.1"/>
</dbReference>
<evidence type="ECO:0000256" key="2">
    <source>
        <dbReference type="ARBA" id="ARBA00009508"/>
    </source>
</evidence>
<keyword evidence="5" id="KW-0679">Respiratory chain</keyword>
<dbReference type="PANTHER" id="PTHR12868">
    <property type="entry name" value="NADH-UBIQUINONE OXIDOREDUCTASE B22 SUBUNIT"/>
    <property type="match status" value="1"/>
</dbReference>
<dbReference type="GO" id="GO:0006120">
    <property type="term" value="P:mitochondrial electron transport, NADH to ubiquinone"/>
    <property type="evidence" value="ECO:0007669"/>
    <property type="project" value="InterPro"/>
</dbReference>
<evidence type="ECO:0000313" key="11">
    <source>
        <dbReference type="Proteomes" id="UP000694419"/>
    </source>
</evidence>
<evidence type="ECO:0000256" key="7">
    <source>
        <dbReference type="ARBA" id="ARBA00022982"/>
    </source>
</evidence>
<dbReference type="GO" id="GO:0005743">
    <property type="term" value="C:mitochondrial inner membrane"/>
    <property type="evidence" value="ECO:0007669"/>
    <property type="project" value="UniProtKB-SubCell"/>
</dbReference>
<keyword evidence="11" id="KW-1185">Reference proteome</keyword>
<comment type="subcellular location">
    <subcellularLocation>
        <location evidence="1">Mitochondrion inner membrane</location>
        <topology evidence="1">Peripheral membrane protein</topology>
        <orientation evidence="1">Matrix side</orientation>
    </subcellularLocation>
</comment>
<keyword evidence="9" id="KW-0472">Membrane</keyword>
<evidence type="ECO:0000256" key="9">
    <source>
        <dbReference type="ARBA" id="ARBA00023136"/>
    </source>
</evidence>
<protein>
    <recommendedName>
        <fullName evidence="3">NADH dehydrogenase [ubiquinone] 1 beta subcomplex subunit 9</fullName>
    </recommendedName>
</protein>
<evidence type="ECO:0000256" key="8">
    <source>
        <dbReference type="ARBA" id="ARBA00023128"/>
    </source>
</evidence>
<reference evidence="10" key="2">
    <citation type="submission" date="2025-09" db="UniProtKB">
        <authorList>
            <consortium name="Ensembl"/>
        </authorList>
    </citation>
    <scope>IDENTIFICATION</scope>
</reference>
<keyword evidence="6" id="KW-0999">Mitochondrion inner membrane</keyword>
<name>A0A8C3K5Z3_9CHAR</name>